<organism evidence="1 2">
    <name type="scientific">Actinopolymorpha pittospori</name>
    <dbReference type="NCBI Taxonomy" id="648752"/>
    <lineage>
        <taxon>Bacteria</taxon>
        <taxon>Bacillati</taxon>
        <taxon>Actinomycetota</taxon>
        <taxon>Actinomycetes</taxon>
        <taxon>Propionibacteriales</taxon>
        <taxon>Actinopolymorphaceae</taxon>
        <taxon>Actinopolymorpha</taxon>
    </lineage>
</organism>
<dbReference type="AlphaFoldDB" id="A0A927MP27"/>
<proteinExistence type="predicted"/>
<dbReference type="Proteomes" id="UP000638648">
    <property type="component" value="Unassembled WGS sequence"/>
</dbReference>
<name>A0A927MP27_9ACTN</name>
<comment type="caution">
    <text evidence="1">The sequence shown here is derived from an EMBL/GenBank/DDBJ whole genome shotgun (WGS) entry which is preliminary data.</text>
</comment>
<keyword evidence="2" id="KW-1185">Reference proteome</keyword>
<dbReference type="EMBL" id="JADBEM010000001">
    <property type="protein sequence ID" value="MBE1604251.1"/>
    <property type="molecule type" value="Genomic_DNA"/>
</dbReference>
<evidence type="ECO:0000313" key="2">
    <source>
        <dbReference type="Proteomes" id="UP000638648"/>
    </source>
</evidence>
<gene>
    <name evidence="1" type="ORF">HEB94_001099</name>
</gene>
<reference evidence="1" key="1">
    <citation type="submission" date="2020-10" db="EMBL/GenBank/DDBJ databases">
        <title>Sequencing the genomes of 1000 actinobacteria strains.</title>
        <authorList>
            <person name="Klenk H.-P."/>
        </authorList>
    </citation>
    <scope>NUCLEOTIDE SEQUENCE</scope>
    <source>
        <strain evidence="1">DSM 45354</strain>
    </source>
</reference>
<dbReference type="RefSeq" id="WP_202896139.1">
    <property type="nucleotide sequence ID" value="NZ_BAABJL010000209.1"/>
</dbReference>
<sequence>MVDGDGLGVVDRRQGGAECRDGDAVAGLDGRGQVVTEAGAHVEIPIRVENVALEPLHRPTDGNSTALPRASPFVPQRTGQRASWLHPVRCALLVHDHPQTIEDESIKQGDPFPQCGWKWQLHQLWGTCWHLRRAARTALPEPVGVLLLR</sequence>
<accession>A0A927MP27</accession>
<evidence type="ECO:0000313" key="1">
    <source>
        <dbReference type="EMBL" id="MBE1604251.1"/>
    </source>
</evidence>
<protein>
    <submittedName>
        <fullName evidence="1">Uncharacterized protein</fullName>
    </submittedName>
</protein>